<keyword evidence="4" id="KW-1185">Reference proteome</keyword>
<comment type="caution">
    <text evidence="3">The sequence shown here is derived from an EMBL/GenBank/DDBJ whole genome shotgun (WGS) entry which is preliminary data.</text>
</comment>
<organism evidence="3 4">
    <name type="scientific">Aspergillus granulosus</name>
    <dbReference type="NCBI Taxonomy" id="176169"/>
    <lineage>
        <taxon>Eukaryota</taxon>
        <taxon>Fungi</taxon>
        <taxon>Dikarya</taxon>
        <taxon>Ascomycota</taxon>
        <taxon>Pezizomycotina</taxon>
        <taxon>Eurotiomycetes</taxon>
        <taxon>Eurotiomycetidae</taxon>
        <taxon>Eurotiales</taxon>
        <taxon>Aspergillaceae</taxon>
        <taxon>Aspergillus</taxon>
        <taxon>Aspergillus subgen. Nidulantes</taxon>
    </lineage>
</organism>
<keyword evidence="2" id="KW-1133">Transmembrane helix</keyword>
<keyword evidence="2" id="KW-0472">Membrane</keyword>
<name>A0ABR4HYM0_9EURO</name>
<feature type="transmembrane region" description="Helical" evidence="2">
    <location>
        <begin position="42"/>
        <end position="66"/>
    </location>
</feature>
<evidence type="ECO:0000256" key="1">
    <source>
        <dbReference type="SAM" id="MobiDB-lite"/>
    </source>
</evidence>
<gene>
    <name evidence="3" type="ORF">BJX63DRAFT_428557</name>
</gene>
<evidence type="ECO:0000313" key="4">
    <source>
        <dbReference type="Proteomes" id="UP001610334"/>
    </source>
</evidence>
<reference evidence="3 4" key="1">
    <citation type="submission" date="2024-07" db="EMBL/GenBank/DDBJ databases">
        <title>Section-level genome sequencing and comparative genomics of Aspergillus sections Usti and Cavernicolus.</title>
        <authorList>
            <consortium name="Lawrence Berkeley National Laboratory"/>
            <person name="Nybo J.L."/>
            <person name="Vesth T.C."/>
            <person name="Theobald S."/>
            <person name="Frisvad J.C."/>
            <person name="Larsen T.O."/>
            <person name="Kjaerboelling I."/>
            <person name="Rothschild-Mancinelli K."/>
            <person name="Lyhne E.K."/>
            <person name="Kogle M.E."/>
            <person name="Barry K."/>
            <person name="Clum A."/>
            <person name="Na H."/>
            <person name="Ledsgaard L."/>
            <person name="Lin J."/>
            <person name="Lipzen A."/>
            <person name="Kuo A."/>
            <person name="Riley R."/>
            <person name="Mondo S."/>
            <person name="Labutti K."/>
            <person name="Haridas S."/>
            <person name="Pangalinan J."/>
            <person name="Salamov A.A."/>
            <person name="Simmons B.A."/>
            <person name="Magnuson J.K."/>
            <person name="Chen J."/>
            <person name="Drula E."/>
            <person name="Henrissat B."/>
            <person name="Wiebenga A."/>
            <person name="Lubbers R.J."/>
            <person name="Gomes A.C."/>
            <person name="Makela M.R."/>
            <person name="Stajich J."/>
            <person name="Grigoriev I.V."/>
            <person name="Mortensen U.H."/>
            <person name="De Vries R.P."/>
            <person name="Baker S.E."/>
            <person name="Andersen M.R."/>
        </authorList>
    </citation>
    <scope>NUCLEOTIDE SEQUENCE [LARGE SCALE GENOMIC DNA]</scope>
    <source>
        <strain evidence="3 4">CBS 588.65</strain>
    </source>
</reference>
<protein>
    <submittedName>
        <fullName evidence="3">Uncharacterized protein</fullName>
    </submittedName>
</protein>
<accession>A0ABR4HYM0</accession>
<dbReference type="Proteomes" id="UP001610334">
    <property type="component" value="Unassembled WGS sequence"/>
</dbReference>
<evidence type="ECO:0000313" key="3">
    <source>
        <dbReference type="EMBL" id="KAL2819778.1"/>
    </source>
</evidence>
<feature type="transmembrane region" description="Helical" evidence="2">
    <location>
        <begin position="86"/>
        <end position="105"/>
    </location>
</feature>
<evidence type="ECO:0000256" key="2">
    <source>
        <dbReference type="SAM" id="Phobius"/>
    </source>
</evidence>
<sequence>MASTSDTTPLLADSEPLGGNEYQNEDNITSLRQKKEPCIQTTVGLTILSVVFSVIAFLFDLIVIAIDAANPHGYYLFWGLRSRLHHMFGISILTLIFSPLNLASIKHSRRPLWLWVNLIVDGVTVVYVVSTAPEALSQNFNQSPDSWLPDNGAANTARAVTVLLAIGLISGLLVAFVHLILFPVRCYASLTSGSWQTPQSWRVPGGEFKIEFSIKFLRQEERRESLLEES</sequence>
<feature type="transmembrane region" description="Helical" evidence="2">
    <location>
        <begin position="159"/>
        <end position="182"/>
    </location>
</feature>
<dbReference type="EMBL" id="JBFXLT010000009">
    <property type="protein sequence ID" value="KAL2819778.1"/>
    <property type="molecule type" value="Genomic_DNA"/>
</dbReference>
<keyword evidence="2" id="KW-0812">Transmembrane</keyword>
<feature type="region of interest" description="Disordered" evidence="1">
    <location>
        <begin position="1"/>
        <end position="21"/>
    </location>
</feature>
<feature type="transmembrane region" description="Helical" evidence="2">
    <location>
        <begin position="112"/>
        <end position="130"/>
    </location>
</feature>
<proteinExistence type="predicted"/>